<dbReference type="PRINTS" id="PR00625">
    <property type="entry name" value="JDOMAIN"/>
</dbReference>
<dbReference type="PROSITE" id="PS50076">
    <property type="entry name" value="DNAJ_2"/>
    <property type="match status" value="1"/>
</dbReference>
<feature type="compositionally biased region" description="Basic and acidic residues" evidence="2">
    <location>
        <begin position="171"/>
        <end position="185"/>
    </location>
</feature>
<dbReference type="GO" id="GO:0071218">
    <property type="term" value="P:cellular response to misfolded protein"/>
    <property type="evidence" value="ECO:0007669"/>
    <property type="project" value="TreeGrafter"/>
</dbReference>
<protein>
    <recommendedName>
        <fullName evidence="3">J domain-containing protein</fullName>
    </recommendedName>
</protein>
<dbReference type="GO" id="GO:0005789">
    <property type="term" value="C:endoplasmic reticulum membrane"/>
    <property type="evidence" value="ECO:0007669"/>
    <property type="project" value="TreeGrafter"/>
</dbReference>
<evidence type="ECO:0000256" key="1">
    <source>
        <dbReference type="SAM" id="Coils"/>
    </source>
</evidence>
<dbReference type="RefSeq" id="XP_007508370.1">
    <property type="nucleotide sequence ID" value="XM_007508308.1"/>
</dbReference>
<dbReference type="SMART" id="SM00271">
    <property type="entry name" value="DnaJ"/>
    <property type="match status" value="1"/>
</dbReference>
<dbReference type="InterPro" id="IPR001623">
    <property type="entry name" value="DnaJ_domain"/>
</dbReference>
<keyword evidence="1" id="KW-0175">Coiled coil</keyword>
<dbReference type="GeneID" id="19011040"/>
<sequence length="251" mass="28398">MNSTSSKTKEENYNNNNNNNNYSLGGGGRGGGKKRGYNDNGGEYNHHNYNQRVKLSKNTYSRGGKDSLNANASSFTPSVSFAKEQERKKRELQQKLLLMERQKAELKAKVEEAARLAKLKEEQEEERVTKRFKEEQELKKEKAKRAGNLLSGFKDSLKNKGDVGNGGQDTADAKKTNAENETKKQIERVLQAGTDWAVLNLPRGSKKKWLTQSYRELARSLHPDKCALPRAKQAFQRVKEAYENLSKDAVE</sequence>
<evidence type="ECO:0000313" key="4">
    <source>
        <dbReference type="EMBL" id="CCO20474.1"/>
    </source>
</evidence>
<dbReference type="AlphaFoldDB" id="K8ERB2"/>
<evidence type="ECO:0000259" key="3">
    <source>
        <dbReference type="PROSITE" id="PS50076"/>
    </source>
</evidence>
<organism evidence="4 5">
    <name type="scientific">Bathycoccus prasinos</name>
    <dbReference type="NCBI Taxonomy" id="41875"/>
    <lineage>
        <taxon>Eukaryota</taxon>
        <taxon>Viridiplantae</taxon>
        <taxon>Chlorophyta</taxon>
        <taxon>Mamiellophyceae</taxon>
        <taxon>Mamiellales</taxon>
        <taxon>Bathycoccaceae</taxon>
        <taxon>Bathycoccus</taxon>
    </lineage>
</organism>
<keyword evidence="5" id="KW-1185">Reference proteome</keyword>
<proteinExistence type="predicted"/>
<dbReference type="GO" id="GO:0030544">
    <property type="term" value="F:Hsp70 protein binding"/>
    <property type="evidence" value="ECO:0007669"/>
    <property type="project" value="TreeGrafter"/>
</dbReference>
<feature type="region of interest" description="Disordered" evidence="2">
    <location>
        <begin position="151"/>
        <end position="185"/>
    </location>
</feature>
<dbReference type="EMBL" id="FO082262">
    <property type="protein sequence ID" value="CCO20474.1"/>
    <property type="molecule type" value="Genomic_DNA"/>
</dbReference>
<dbReference type="Gene3D" id="1.10.287.110">
    <property type="entry name" value="DnaJ domain"/>
    <property type="match status" value="1"/>
</dbReference>
<dbReference type="Proteomes" id="UP000198341">
    <property type="component" value="Chromosome 17"/>
</dbReference>
<accession>K8ERB2</accession>
<evidence type="ECO:0000256" key="2">
    <source>
        <dbReference type="SAM" id="MobiDB-lite"/>
    </source>
</evidence>
<dbReference type="SUPFAM" id="SSF46565">
    <property type="entry name" value="Chaperone J-domain"/>
    <property type="match status" value="1"/>
</dbReference>
<evidence type="ECO:0000313" key="5">
    <source>
        <dbReference type="Proteomes" id="UP000198341"/>
    </source>
</evidence>
<dbReference type="CDD" id="cd06257">
    <property type="entry name" value="DnaJ"/>
    <property type="match status" value="1"/>
</dbReference>
<dbReference type="PANTHER" id="PTHR43908">
    <property type="entry name" value="AT29763P-RELATED"/>
    <property type="match status" value="1"/>
</dbReference>
<dbReference type="Pfam" id="PF00226">
    <property type="entry name" value="DnaJ"/>
    <property type="match status" value="1"/>
</dbReference>
<dbReference type="eggNOG" id="ENOG502SCZY">
    <property type="taxonomic scope" value="Eukaryota"/>
</dbReference>
<dbReference type="PANTHER" id="PTHR43908:SF3">
    <property type="entry name" value="AT29763P-RELATED"/>
    <property type="match status" value="1"/>
</dbReference>
<dbReference type="InterPro" id="IPR036869">
    <property type="entry name" value="J_dom_sf"/>
</dbReference>
<dbReference type="OrthoDB" id="10250354at2759"/>
<dbReference type="InterPro" id="IPR051100">
    <property type="entry name" value="DnaJ_subfamily_B/C"/>
</dbReference>
<dbReference type="STRING" id="41875.K8ERB2"/>
<dbReference type="KEGG" id="bpg:Bathy17g02300"/>
<reference evidence="4 5" key="1">
    <citation type="submission" date="2011-10" db="EMBL/GenBank/DDBJ databases">
        <authorList>
            <person name="Genoscope - CEA"/>
        </authorList>
    </citation>
    <scope>NUCLEOTIDE SEQUENCE [LARGE SCALE GENOMIC DNA]</scope>
    <source>
        <strain evidence="4 5">RCC 1105</strain>
    </source>
</reference>
<feature type="domain" description="J" evidence="3">
    <location>
        <begin position="194"/>
        <end position="251"/>
    </location>
</feature>
<feature type="compositionally biased region" description="Low complexity" evidence="2">
    <location>
        <begin position="13"/>
        <end position="23"/>
    </location>
</feature>
<name>K8ERB2_9CHLO</name>
<feature type="coiled-coil region" evidence="1">
    <location>
        <begin position="82"/>
        <end position="136"/>
    </location>
</feature>
<feature type="region of interest" description="Disordered" evidence="2">
    <location>
        <begin position="1"/>
        <end position="54"/>
    </location>
</feature>
<gene>
    <name evidence="4" type="ordered locus">Bathy17g02300</name>
</gene>